<dbReference type="EMBL" id="CP159485">
    <property type="protein sequence ID" value="XCI29382.1"/>
    <property type="molecule type" value="Genomic_DNA"/>
</dbReference>
<comment type="similarity">
    <text evidence="2 10">Belongs to the disproportionating enzyme family.</text>
</comment>
<dbReference type="Gene3D" id="3.20.20.80">
    <property type="entry name" value="Glycosidases"/>
    <property type="match status" value="1"/>
</dbReference>
<dbReference type="NCBIfam" id="TIGR00217">
    <property type="entry name" value="malQ"/>
    <property type="match status" value="1"/>
</dbReference>
<keyword evidence="5 10" id="KW-0328">Glycosyltransferase</keyword>
<organism evidence="11">
    <name type="scientific">Proteinivorax hydrogeniformans</name>
    <dbReference type="NCBI Taxonomy" id="1826727"/>
    <lineage>
        <taxon>Bacteria</taxon>
        <taxon>Bacillati</taxon>
        <taxon>Bacillota</taxon>
        <taxon>Clostridia</taxon>
        <taxon>Eubacteriales</taxon>
        <taxon>Proteinivoracaceae</taxon>
        <taxon>Proteinivorax</taxon>
    </lineage>
</organism>
<comment type="catalytic activity">
    <reaction evidence="1 10">
        <text>Transfers a segment of a (1-&gt;4)-alpha-D-glucan to a new position in an acceptor, which may be glucose or a (1-&gt;4)-alpha-D-glucan.</text>
        <dbReference type="EC" id="2.4.1.25"/>
    </reaction>
</comment>
<accession>A0AAU8HVJ3</accession>
<sequence>MRERTSGILMHISSLPSEYGIGDFGKEAYKFVDFLVKANQKNWQILPLGVTGYGDSPYQCFSAFAGNPYFIDLNEFIERGFLRKEQIEQYDLGSDPKSVDYGLLYDNKMQILRLAYSKAKKEIGEDLDRFYSENESWLKEFALYMSIKAKNDNKSWMHWDDKYKDAKSSHVKEFEKENRDEVYFWVFTQYFFLEQWKKLKSYANANGISIIGDLPIYVAEDSADVWGNPEIFNLDENLEPITVAGCPPDAFSETGQLWGNPIYDWDAMDKQNYKWWVNRIKHSFELYDCLRIDHFRGFEAYWEVKYGSETAIEGKWTKGPGIKLFNQIKKELGELNIIAEDLGYITKDVQNLIEETGFPGMKVLQFAFDTREESDYLPHNYHNNCVVYTGTHDNHTALGWFENVPKGDFEYAIKYLKLNYDEGFNWGFIRGAWSSVAYLAVAPIQDFLGLDDKARVNIPSTIGGNWIWRMTKEDLTDELATKIANLTKIYGR</sequence>
<dbReference type="InterPro" id="IPR017853">
    <property type="entry name" value="GH"/>
</dbReference>
<evidence type="ECO:0000256" key="8">
    <source>
        <dbReference type="ARBA" id="ARBA00031423"/>
    </source>
</evidence>
<dbReference type="Pfam" id="PF02446">
    <property type="entry name" value="Glyco_hydro_77"/>
    <property type="match status" value="1"/>
</dbReference>
<dbReference type="PANTHER" id="PTHR32438:SF5">
    <property type="entry name" value="4-ALPHA-GLUCANOTRANSFERASE DPE1, CHLOROPLASTIC_AMYLOPLASTIC"/>
    <property type="match status" value="1"/>
</dbReference>
<dbReference type="AlphaFoldDB" id="A0AAU8HVJ3"/>
<gene>
    <name evidence="11" type="primary">malQ</name>
    <name evidence="11" type="ORF">PRVXH_000701</name>
</gene>
<dbReference type="GO" id="GO:0005975">
    <property type="term" value="P:carbohydrate metabolic process"/>
    <property type="evidence" value="ECO:0007669"/>
    <property type="project" value="InterPro"/>
</dbReference>
<dbReference type="RefSeq" id="WP_353893930.1">
    <property type="nucleotide sequence ID" value="NZ_CP159485.1"/>
</dbReference>
<evidence type="ECO:0000256" key="10">
    <source>
        <dbReference type="RuleBase" id="RU361207"/>
    </source>
</evidence>
<evidence type="ECO:0000256" key="5">
    <source>
        <dbReference type="ARBA" id="ARBA00022676"/>
    </source>
</evidence>
<evidence type="ECO:0000256" key="6">
    <source>
        <dbReference type="ARBA" id="ARBA00022679"/>
    </source>
</evidence>
<keyword evidence="6 10" id="KW-0808">Transferase</keyword>
<dbReference type="SUPFAM" id="SSF51445">
    <property type="entry name" value="(Trans)glycosidases"/>
    <property type="match status" value="1"/>
</dbReference>
<evidence type="ECO:0000256" key="4">
    <source>
        <dbReference type="ARBA" id="ARBA00020295"/>
    </source>
</evidence>
<protein>
    <recommendedName>
        <fullName evidence="4 10">4-alpha-glucanotransferase</fullName>
        <ecNumber evidence="3 10">2.4.1.25</ecNumber>
    </recommendedName>
    <alternativeName>
        <fullName evidence="8 10">Amylomaltase</fullName>
    </alternativeName>
    <alternativeName>
        <fullName evidence="9 10">Disproportionating enzyme</fullName>
    </alternativeName>
</protein>
<evidence type="ECO:0000256" key="2">
    <source>
        <dbReference type="ARBA" id="ARBA00005684"/>
    </source>
</evidence>
<evidence type="ECO:0000256" key="9">
    <source>
        <dbReference type="ARBA" id="ARBA00031501"/>
    </source>
</evidence>
<dbReference type="GO" id="GO:0004134">
    <property type="term" value="F:4-alpha-glucanotransferase activity"/>
    <property type="evidence" value="ECO:0007669"/>
    <property type="project" value="UniProtKB-EC"/>
</dbReference>
<keyword evidence="7 10" id="KW-0119">Carbohydrate metabolism</keyword>
<evidence type="ECO:0000256" key="7">
    <source>
        <dbReference type="ARBA" id="ARBA00023277"/>
    </source>
</evidence>
<dbReference type="EC" id="2.4.1.25" evidence="3 10"/>
<evidence type="ECO:0000256" key="3">
    <source>
        <dbReference type="ARBA" id="ARBA00012560"/>
    </source>
</evidence>
<name>A0AAU8HVJ3_9FIRM</name>
<reference evidence="11" key="2">
    <citation type="submission" date="2024-06" db="EMBL/GenBank/DDBJ databases">
        <authorList>
            <person name="Petrova K.O."/>
            <person name="Toshchakov S.V."/>
            <person name="Boltjanskaja Y.V."/>
            <person name="Kevbrin V.V."/>
        </authorList>
    </citation>
    <scope>NUCLEOTIDE SEQUENCE</scope>
    <source>
        <strain evidence="11">Z-710</strain>
    </source>
</reference>
<dbReference type="PANTHER" id="PTHR32438">
    <property type="entry name" value="4-ALPHA-GLUCANOTRANSFERASE DPE1, CHLOROPLASTIC/AMYLOPLASTIC"/>
    <property type="match status" value="1"/>
</dbReference>
<reference evidence="11" key="1">
    <citation type="journal article" date="2018" name="Antonie Van Leeuwenhoek">
        <title>Proteinivorax hydrogeniformans sp. nov., an anaerobic, haloalkaliphilic bacterium fermenting proteinaceous compounds with high hydrogen production.</title>
        <authorList>
            <person name="Boltyanskaya Y."/>
            <person name="Detkova E."/>
            <person name="Pimenov N."/>
            <person name="Kevbrin V."/>
        </authorList>
    </citation>
    <scope>NUCLEOTIDE SEQUENCE</scope>
    <source>
        <strain evidence="11">Z-710</strain>
    </source>
</reference>
<evidence type="ECO:0000313" key="11">
    <source>
        <dbReference type="EMBL" id="XCI29382.1"/>
    </source>
</evidence>
<dbReference type="NCBIfam" id="NF011080">
    <property type="entry name" value="PRK14508.1-3"/>
    <property type="match status" value="1"/>
</dbReference>
<evidence type="ECO:0000256" key="1">
    <source>
        <dbReference type="ARBA" id="ARBA00000439"/>
    </source>
</evidence>
<proteinExistence type="inferred from homology"/>
<dbReference type="InterPro" id="IPR003385">
    <property type="entry name" value="Glyco_hydro_77"/>
</dbReference>